<dbReference type="SUPFAM" id="SSF51735">
    <property type="entry name" value="NAD(P)-binding Rossmann-fold domains"/>
    <property type="match status" value="1"/>
</dbReference>
<gene>
    <name evidence="3" type="ORF">C7450_104148</name>
</gene>
<organism evidence="3 4">
    <name type="scientific">Chelatococcus asaccharovorans</name>
    <dbReference type="NCBI Taxonomy" id="28210"/>
    <lineage>
        <taxon>Bacteria</taxon>
        <taxon>Pseudomonadati</taxon>
        <taxon>Pseudomonadota</taxon>
        <taxon>Alphaproteobacteria</taxon>
        <taxon>Hyphomicrobiales</taxon>
        <taxon>Chelatococcaceae</taxon>
        <taxon>Chelatococcus</taxon>
    </lineage>
</organism>
<dbReference type="AlphaFoldDB" id="A0A2V3U8G4"/>
<proteinExistence type="inferred from homology"/>
<protein>
    <submittedName>
        <fullName evidence="3">3-oxoacyl-[acyl-carrier protein] reductase/meso-butanediol dehydrogenase/(S,S)-butanediol dehydrogenase/diacetyl reductase</fullName>
    </submittedName>
</protein>
<dbReference type="CDD" id="cd05233">
    <property type="entry name" value="SDR_c"/>
    <property type="match status" value="1"/>
</dbReference>
<evidence type="ECO:0000313" key="4">
    <source>
        <dbReference type="Proteomes" id="UP000248021"/>
    </source>
</evidence>
<sequence length="259" mass="27519">MRFKHKTVVVTGAARGIGKAIALQFASEGAVILAVDLPSGEFRAADADLRALAPESRSLDLDLRDPAAIVEFFNRVEADYGGVQVLVNNAAVSRQVSFANLTPDAIDEITMVNFRGTLLMMQHAGRLMRTARSGRIVNISSIAGKGFRQTSNIAYAGTKGAIIAMTRIAASELGQFGITVNCVCPGITETPMMREWLERQSRDAGTSKSQTLRKLVGTSALARATAPSDIALAVAFLASDEACNITGQSLNIDSGTVWD</sequence>
<keyword evidence="4" id="KW-1185">Reference proteome</keyword>
<dbReference type="InterPro" id="IPR057326">
    <property type="entry name" value="KR_dom"/>
</dbReference>
<dbReference type="Pfam" id="PF13561">
    <property type="entry name" value="adh_short_C2"/>
    <property type="match status" value="1"/>
</dbReference>
<dbReference type="FunFam" id="3.40.50.720:FF:000084">
    <property type="entry name" value="Short-chain dehydrogenase reductase"/>
    <property type="match status" value="1"/>
</dbReference>
<dbReference type="GO" id="GO:0016616">
    <property type="term" value="F:oxidoreductase activity, acting on the CH-OH group of donors, NAD or NADP as acceptor"/>
    <property type="evidence" value="ECO:0007669"/>
    <property type="project" value="TreeGrafter"/>
</dbReference>
<dbReference type="SMART" id="SM00822">
    <property type="entry name" value="PKS_KR"/>
    <property type="match status" value="1"/>
</dbReference>
<dbReference type="Proteomes" id="UP000248021">
    <property type="component" value="Unassembled WGS sequence"/>
</dbReference>
<dbReference type="Gene3D" id="3.40.50.720">
    <property type="entry name" value="NAD(P)-binding Rossmann-like Domain"/>
    <property type="match status" value="1"/>
</dbReference>
<dbReference type="InterPro" id="IPR002347">
    <property type="entry name" value="SDR_fam"/>
</dbReference>
<dbReference type="PRINTS" id="PR00080">
    <property type="entry name" value="SDRFAMILY"/>
</dbReference>
<dbReference type="RefSeq" id="WP_110374445.1">
    <property type="nucleotide sequence ID" value="NZ_JAHBRY010000001.1"/>
</dbReference>
<dbReference type="PRINTS" id="PR00081">
    <property type="entry name" value="GDHRDH"/>
</dbReference>
<evidence type="ECO:0000313" key="3">
    <source>
        <dbReference type="EMBL" id="PXW60096.1"/>
    </source>
</evidence>
<dbReference type="OrthoDB" id="9780084at2"/>
<dbReference type="EMBL" id="QJJK01000004">
    <property type="protein sequence ID" value="PXW60096.1"/>
    <property type="molecule type" value="Genomic_DNA"/>
</dbReference>
<evidence type="ECO:0000256" key="1">
    <source>
        <dbReference type="ARBA" id="ARBA00006484"/>
    </source>
</evidence>
<accession>A0A2V3U8G4</accession>
<reference evidence="3 4" key="1">
    <citation type="submission" date="2018-05" db="EMBL/GenBank/DDBJ databases">
        <title>Genomic Encyclopedia of Type Strains, Phase IV (KMG-IV): sequencing the most valuable type-strain genomes for metagenomic binning, comparative biology and taxonomic classification.</title>
        <authorList>
            <person name="Goeker M."/>
        </authorList>
    </citation>
    <scope>NUCLEOTIDE SEQUENCE [LARGE SCALE GENOMIC DNA]</scope>
    <source>
        <strain evidence="3 4">DSM 6462</strain>
    </source>
</reference>
<name>A0A2V3U8G4_9HYPH</name>
<dbReference type="PROSITE" id="PS00061">
    <property type="entry name" value="ADH_SHORT"/>
    <property type="match status" value="1"/>
</dbReference>
<comment type="caution">
    <text evidence="3">The sequence shown here is derived from an EMBL/GenBank/DDBJ whole genome shotgun (WGS) entry which is preliminary data.</text>
</comment>
<evidence type="ECO:0000259" key="2">
    <source>
        <dbReference type="SMART" id="SM00822"/>
    </source>
</evidence>
<dbReference type="InterPro" id="IPR020904">
    <property type="entry name" value="Sc_DH/Rdtase_CS"/>
</dbReference>
<dbReference type="InterPro" id="IPR036291">
    <property type="entry name" value="NAD(P)-bd_dom_sf"/>
</dbReference>
<feature type="domain" description="Ketoreductase" evidence="2">
    <location>
        <begin position="6"/>
        <end position="190"/>
    </location>
</feature>
<comment type="similarity">
    <text evidence="1">Belongs to the short-chain dehydrogenases/reductases (SDR) family.</text>
</comment>
<dbReference type="PANTHER" id="PTHR42760">
    <property type="entry name" value="SHORT-CHAIN DEHYDROGENASES/REDUCTASES FAMILY MEMBER"/>
    <property type="match status" value="1"/>
</dbReference>